<evidence type="ECO:0000256" key="5">
    <source>
        <dbReference type="ARBA" id="ARBA00023004"/>
    </source>
</evidence>
<sequence>MISPDERNVQRRCGHSGRVLITLPWLKRDIVGLLLWILMIIIITTVHGRGERMYVCMCFGVTDRQIRQAARTGCGSMRELGKELNVGRQCGRCAPMARELLRETRSENYMQLANMLAQPA</sequence>
<dbReference type="PANTHER" id="PTHR37424">
    <property type="entry name" value="BACTERIOFERRITIN-ASSOCIATED FERREDOXIN"/>
    <property type="match status" value="1"/>
</dbReference>
<feature type="transmembrane region" description="Helical" evidence="10">
    <location>
        <begin position="30"/>
        <end position="47"/>
    </location>
</feature>
<keyword evidence="4" id="KW-0249">Electron transport</keyword>
<name>A0A4P7XLI1_9ALTE</name>
<comment type="similarity">
    <text evidence="9">Belongs to the Bfd family.</text>
</comment>
<keyword evidence="10" id="KW-0472">Membrane</keyword>
<evidence type="ECO:0000256" key="10">
    <source>
        <dbReference type="SAM" id="Phobius"/>
    </source>
</evidence>
<dbReference type="GO" id="GO:0046872">
    <property type="term" value="F:metal ion binding"/>
    <property type="evidence" value="ECO:0007669"/>
    <property type="project" value="UniProtKB-KW"/>
</dbReference>
<keyword evidence="13" id="KW-1185">Reference proteome</keyword>
<dbReference type="EMBL" id="CP031093">
    <property type="protein sequence ID" value="QCF27404.1"/>
    <property type="molecule type" value="Genomic_DNA"/>
</dbReference>
<evidence type="ECO:0000313" key="13">
    <source>
        <dbReference type="Proteomes" id="UP000298049"/>
    </source>
</evidence>
<feature type="domain" description="BFD-like [2Fe-2S]-binding" evidence="11">
    <location>
        <begin position="54"/>
        <end position="103"/>
    </location>
</feature>
<dbReference type="InterPro" id="IPR052371">
    <property type="entry name" value="BFD-associated_ferredoxin"/>
</dbReference>
<reference evidence="12 13" key="1">
    <citation type="submission" date="2018-07" db="EMBL/GenBank/DDBJ databases">
        <title>Marsedoiliclastica nanhaica gen. nov. sp. nov., a novel marine hydrocarbonoclastic bacterium isolated from an in-situ enriched hydrocarbon-degrading consortium in deep-sea sediment.</title>
        <authorList>
            <person name="Dong C."/>
            <person name="Ma T."/>
            <person name="Liu R."/>
            <person name="Shao Z."/>
        </authorList>
    </citation>
    <scope>NUCLEOTIDE SEQUENCE [LARGE SCALE GENOMIC DNA]</scope>
    <source>
        <strain evidence="13">soil36-7</strain>
    </source>
</reference>
<proteinExistence type="inferred from homology"/>
<dbReference type="CDD" id="cd19945">
    <property type="entry name" value="Fer2_BFD"/>
    <property type="match status" value="1"/>
</dbReference>
<dbReference type="AlphaFoldDB" id="A0A4P7XLI1"/>
<evidence type="ECO:0000256" key="6">
    <source>
        <dbReference type="ARBA" id="ARBA00023014"/>
    </source>
</evidence>
<dbReference type="InterPro" id="IPR041854">
    <property type="entry name" value="BFD-like_2Fe2S-bd_dom_sf"/>
</dbReference>
<accession>A0A4P7XLI1</accession>
<dbReference type="GO" id="GO:0051537">
    <property type="term" value="F:2 iron, 2 sulfur cluster binding"/>
    <property type="evidence" value="ECO:0007669"/>
    <property type="project" value="UniProtKB-KW"/>
</dbReference>
<evidence type="ECO:0000256" key="9">
    <source>
        <dbReference type="ARBA" id="ARBA00046332"/>
    </source>
</evidence>
<keyword evidence="10" id="KW-1133">Transmembrane helix</keyword>
<dbReference type="OrthoDB" id="9815350at2"/>
<evidence type="ECO:0000256" key="4">
    <source>
        <dbReference type="ARBA" id="ARBA00022982"/>
    </source>
</evidence>
<evidence type="ECO:0000256" key="2">
    <source>
        <dbReference type="ARBA" id="ARBA00022714"/>
    </source>
</evidence>
<keyword evidence="2" id="KW-0001">2Fe-2S</keyword>
<evidence type="ECO:0000256" key="8">
    <source>
        <dbReference type="ARBA" id="ARBA00039386"/>
    </source>
</evidence>
<dbReference type="KEGG" id="hmi:soil367_16535"/>
<keyword evidence="5" id="KW-0408">Iron</keyword>
<evidence type="ECO:0000256" key="1">
    <source>
        <dbReference type="ARBA" id="ARBA00022448"/>
    </source>
</evidence>
<protein>
    <recommendedName>
        <fullName evidence="8">Bacterioferritin-associated ferredoxin</fullName>
    </recommendedName>
</protein>
<dbReference type="Gene3D" id="1.10.10.1100">
    <property type="entry name" value="BFD-like [2Fe-2S]-binding domain"/>
    <property type="match status" value="1"/>
</dbReference>
<keyword evidence="6" id="KW-0411">Iron-sulfur</keyword>
<keyword evidence="3" id="KW-0479">Metal-binding</keyword>
<comment type="cofactor">
    <cofactor evidence="7">
        <name>[2Fe-2S] cluster</name>
        <dbReference type="ChEBI" id="CHEBI:190135"/>
    </cofactor>
</comment>
<evidence type="ECO:0000313" key="12">
    <source>
        <dbReference type="EMBL" id="QCF27404.1"/>
    </source>
</evidence>
<dbReference type="Proteomes" id="UP000298049">
    <property type="component" value="Chromosome"/>
</dbReference>
<dbReference type="Pfam" id="PF04324">
    <property type="entry name" value="Fer2_BFD"/>
    <property type="match status" value="1"/>
</dbReference>
<dbReference type="PANTHER" id="PTHR37424:SF1">
    <property type="entry name" value="BACTERIOFERRITIN-ASSOCIATED FERREDOXIN"/>
    <property type="match status" value="1"/>
</dbReference>
<evidence type="ECO:0000256" key="7">
    <source>
        <dbReference type="ARBA" id="ARBA00034078"/>
    </source>
</evidence>
<evidence type="ECO:0000256" key="3">
    <source>
        <dbReference type="ARBA" id="ARBA00022723"/>
    </source>
</evidence>
<gene>
    <name evidence="12" type="ORF">soil367_16535</name>
</gene>
<dbReference type="InterPro" id="IPR007419">
    <property type="entry name" value="BFD-like_2Fe2S-bd_dom"/>
</dbReference>
<organism evidence="12 13">
    <name type="scientific">Hydrocarboniclastica marina</name>
    <dbReference type="NCBI Taxonomy" id="2259620"/>
    <lineage>
        <taxon>Bacteria</taxon>
        <taxon>Pseudomonadati</taxon>
        <taxon>Pseudomonadota</taxon>
        <taxon>Gammaproteobacteria</taxon>
        <taxon>Alteromonadales</taxon>
        <taxon>Alteromonadaceae</taxon>
        <taxon>Hydrocarboniclastica</taxon>
    </lineage>
</organism>
<keyword evidence="1" id="KW-0813">Transport</keyword>
<keyword evidence="10" id="KW-0812">Transmembrane</keyword>
<evidence type="ECO:0000259" key="11">
    <source>
        <dbReference type="Pfam" id="PF04324"/>
    </source>
</evidence>